<dbReference type="EMBL" id="MCAQ01000001">
    <property type="protein sequence ID" value="RKF42691.1"/>
    <property type="molecule type" value="Genomic_DNA"/>
</dbReference>
<comment type="caution">
    <text evidence="1">The sequence shown here is derived from an EMBL/GenBank/DDBJ whole genome shotgun (WGS) entry which is preliminary data.</text>
</comment>
<dbReference type="PANTHER" id="PTHR43628">
    <property type="entry name" value="ACTIVATOR OF C KINASE PROTEIN 1-RELATED"/>
    <property type="match status" value="1"/>
</dbReference>
<evidence type="ECO:0008006" key="3">
    <source>
        <dbReference type="Google" id="ProtNLM"/>
    </source>
</evidence>
<organism evidence="1 2">
    <name type="scientific">Sphingobacterium siyangense</name>
    <dbReference type="NCBI Taxonomy" id="459529"/>
    <lineage>
        <taxon>Bacteria</taxon>
        <taxon>Pseudomonadati</taxon>
        <taxon>Bacteroidota</taxon>
        <taxon>Sphingobacteriia</taxon>
        <taxon>Sphingobacteriales</taxon>
        <taxon>Sphingobacteriaceae</taxon>
        <taxon>Sphingobacterium</taxon>
    </lineage>
</organism>
<reference evidence="1 2" key="1">
    <citation type="submission" date="2016-07" db="EMBL/GenBank/DDBJ databases">
        <title>Genome analysis of Sphingobacterium siyangense T12B17.</title>
        <authorList>
            <person name="Xu D."/>
            <person name="Su Y."/>
            <person name="Zheng S."/>
        </authorList>
    </citation>
    <scope>NUCLEOTIDE SEQUENCE [LARGE SCALE GENOMIC DNA]</scope>
    <source>
        <strain evidence="1 2">T12B17</strain>
    </source>
</reference>
<keyword evidence="2" id="KW-1185">Reference proteome</keyword>
<dbReference type="SUPFAM" id="SSF81901">
    <property type="entry name" value="HCP-like"/>
    <property type="match status" value="1"/>
</dbReference>
<gene>
    <name evidence="1" type="ORF">BCY89_03615</name>
</gene>
<dbReference type="AlphaFoldDB" id="A0A420GBY7"/>
<name>A0A420GBY7_9SPHI</name>
<evidence type="ECO:0000313" key="2">
    <source>
        <dbReference type="Proteomes" id="UP000286402"/>
    </source>
</evidence>
<dbReference type="InterPro" id="IPR052945">
    <property type="entry name" value="Mitotic_Regulator"/>
</dbReference>
<dbReference type="Pfam" id="PF08238">
    <property type="entry name" value="Sel1"/>
    <property type="match status" value="2"/>
</dbReference>
<accession>A0A420GBY7</accession>
<dbReference type="Proteomes" id="UP000286402">
    <property type="component" value="Unassembled WGS sequence"/>
</dbReference>
<proteinExistence type="predicted"/>
<dbReference type="PANTHER" id="PTHR43628:SF1">
    <property type="entry name" value="CHITIN SYNTHASE REGULATORY FACTOR 2-RELATED"/>
    <property type="match status" value="1"/>
</dbReference>
<evidence type="ECO:0000313" key="1">
    <source>
        <dbReference type="EMBL" id="RKF42691.1"/>
    </source>
</evidence>
<dbReference type="SMART" id="SM00671">
    <property type="entry name" value="SEL1"/>
    <property type="match status" value="2"/>
</dbReference>
<protein>
    <recommendedName>
        <fullName evidence="3">Sel1 repeat-containing protein</fullName>
    </recommendedName>
</protein>
<dbReference type="InterPro" id="IPR011990">
    <property type="entry name" value="TPR-like_helical_dom_sf"/>
</dbReference>
<dbReference type="InterPro" id="IPR006597">
    <property type="entry name" value="Sel1-like"/>
</dbReference>
<sequence length="84" mass="9526">MLLDSSVQNNELACFDLAVCYENGFGVKKNTKKAFLFYSKAILLGEKQSIYEVGRCYYYGIGVNKNLELASVYFDIARLYGIET</sequence>
<dbReference type="Gene3D" id="1.25.40.10">
    <property type="entry name" value="Tetratricopeptide repeat domain"/>
    <property type="match status" value="1"/>
</dbReference>